<protein>
    <submittedName>
        <fullName evidence="1">Uncharacterized protein</fullName>
    </submittedName>
</protein>
<dbReference type="EMBL" id="MPUH01000388">
    <property type="protein sequence ID" value="OMJ81224.1"/>
    <property type="molecule type" value="Genomic_DNA"/>
</dbReference>
<reference evidence="1 2" key="1">
    <citation type="submission" date="2016-11" db="EMBL/GenBank/DDBJ databases">
        <title>The macronuclear genome of Stentor coeruleus: a giant cell with tiny introns.</title>
        <authorList>
            <person name="Slabodnick M."/>
            <person name="Ruby J.G."/>
            <person name="Reiff S.B."/>
            <person name="Swart E.C."/>
            <person name="Gosai S."/>
            <person name="Prabakaran S."/>
            <person name="Witkowska E."/>
            <person name="Larue G.E."/>
            <person name="Fisher S."/>
            <person name="Freeman R.M."/>
            <person name="Gunawardena J."/>
            <person name="Chu W."/>
            <person name="Stover N.A."/>
            <person name="Gregory B.D."/>
            <person name="Nowacki M."/>
            <person name="Derisi J."/>
            <person name="Roy S.W."/>
            <person name="Marshall W.F."/>
            <person name="Sood P."/>
        </authorList>
    </citation>
    <scope>NUCLEOTIDE SEQUENCE [LARGE SCALE GENOMIC DNA]</scope>
    <source>
        <strain evidence="1">WM001</strain>
    </source>
</reference>
<dbReference type="Proteomes" id="UP000187209">
    <property type="component" value="Unassembled WGS sequence"/>
</dbReference>
<sequence>MTEEERRLAKLSKTMNNKTIFSHSLGVINENHYRNAVDDLQTALKKEKSANQEEQEKYKISVQAKLSEDTIKQLMYQHHSKVLKSQIQEKELKKHMIKQFPQSIFEPVLPDPPTPKNIKLKEVLLDQIKANSERKQKLKEDDLKFGQQLIDNSKKHLDDECIEKTQAYQALYNNLKESWEQTIKVRNMKKQLEKIRIYGPKEDFPTIPSTIEEVPEETVYIQQSQPRRVSQYKKPDKTYNWKTALRSSSVKTSQSPISNRNFNGVIERFSSLHTREKQIKEDKDKLLEYFRSKEHSRASSNIPKLPSL</sequence>
<keyword evidence="2" id="KW-1185">Reference proteome</keyword>
<organism evidence="1 2">
    <name type="scientific">Stentor coeruleus</name>
    <dbReference type="NCBI Taxonomy" id="5963"/>
    <lineage>
        <taxon>Eukaryota</taxon>
        <taxon>Sar</taxon>
        <taxon>Alveolata</taxon>
        <taxon>Ciliophora</taxon>
        <taxon>Postciliodesmatophora</taxon>
        <taxon>Heterotrichea</taxon>
        <taxon>Heterotrichida</taxon>
        <taxon>Stentoridae</taxon>
        <taxon>Stentor</taxon>
    </lineage>
</organism>
<evidence type="ECO:0000313" key="2">
    <source>
        <dbReference type="Proteomes" id="UP000187209"/>
    </source>
</evidence>
<proteinExistence type="predicted"/>
<name>A0A1R2BWS8_9CILI</name>
<evidence type="ECO:0000313" key="1">
    <source>
        <dbReference type="EMBL" id="OMJ81224.1"/>
    </source>
</evidence>
<accession>A0A1R2BWS8</accession>
<gene>
    <name evidence="1" type="ORF">SteCoe_18341</name>
</gene>
<comment type="caution">
    <text evidence="1">The sequence shown here is derived from an EMBL/GenBank/DDBJ whole genome shotgun (WGS) entry which is preliminary data.</text>
</comment>
<dbReference type="AlphaFoldDB" id="A0A1R2BWS8"/>